<proteinExistence type="inferred from homology"/>
<evidence type="ECO:0000259" key="3">
    <source>
        <dbReference type="SMART" id="SM00822"/>
    </source>
</evidence>
<dbReference type="PANTHER" id="PTHR43008:SF4">
    <property type="entry name" value="CHAIN DEHYDROGENASE, PUTATIVE (AFU_ORTHOLOGUE AFUA_4G08710)-RELATED"/>
    <property type="match status" value="1"/>
</dbReference>
<dbReference type="RefSeq" id="WP_114206324.1">
    <property type="nucleotide sequence ID" value="NZ_CP030840.1"/>
</dbReference>
<name>A0A2Z5FVH2_9BACT</name>
<gene>
    <name evidence="4" type="ORF">ACPOL_1404</name>
</gene>
<dbReference type="FunFam" id="3.40.50.720:FF:000084">
    <property type="entry name" value="Short-chain dehydrogenase reductase"/>
    <property type="match status" value="1"/>
</dbReference>
<organism evidence="4 5">
    <name type="scientific">Acidisarcina polymorpha</name>
    <dbReference type="NCBI Taxonomy" id="2211140"/>
    <lineage>
        <taxon>Bacteria</taxon>
        <taxon>Pseudomonadati</taxon>
        <taxon>Acidobacteriota</taxon>
        <taxon>Terriglobia</taxon>
        <taxon>Terriglobales</taxon>
        <taxon>Acidobacteriaceae</taxon>
        <taxon>Acidisarcina</taxon>
    </lineage>
</organism>
<dbReference type="InterPro" id="IPR002347">
    <property type="entry name" value="SDR_fam"/>
</dbReference>
<keyword evidence="5" id="KW-1185">Reference proteome</keyword>
<dbReference type="PRINTS" id="PR00080">
    <property type="entry name" value="SDRFAMILY"/>
</dbReference>
<accession>A0A2Z5FVH2</accession>
<evidence type="ECO:0000256" key="2">
    <source>
        <dbReference type="ARBA" id="ARBA00023002"/>
    </source>
</evidence>
<keyword evidence="2" id="KW-0560">Oxidoreductase</keyword>
<dbReference type="InterPro" id="IPR036291">
    <property type="entry name" value="NAD(P)-bd_dom_sf"/>
</dbReference>
<dbReference type="GO" id="GO:0050664">
    <property type="term" value="F:oxidoreductase activity, acting on NAD(P)H, oxygen as acceptor"/>
    <property type="evidence" value="ECO:0007669"/>
    <property type="project" value="TreeGrafter"/>
</dbReference>
<dbReference type="OrthoDB" id="9787298at2"/>
<evidence type="ECO:0000313" key="4">
    <source>
        <dbReference type="EMBL" id="AXC10752.1"/>
    </source>
</evidence>
<dbReference type="PRINTS" id="PR00081">
    <property type="entry name" value="GDHRDH"/>
</dbReference>
<dbReference type="CDD" id="cd05233">
    <property type="entry name" value="SDR_c"/>
    <property type="match status" value="1"/>
</dbReference>
<dbReference type="InterPro" id="IPR057326">
    <property type="entry name" value="KR_dom"/>
</dbReference>
<dbReference type="Gene3D" id="3.40.50.720">
    <property type="entry name" value="NAD(P)-binding Rossmann-like Domain"/>
    <property type="match status" value="1"/>
</dbReference>
<reference evidence="4 5" key="1">
    <citation type="journal article" date="2018" name="Front. Microbiol.">
        <title>Hydrolytic Capabilities as a Key to Environmental Success: Chitinolytic and Cellulolytic Acidobacteria From Acidic Sub-arctic Soils and Boreal Peatlands.</title>
        <authorList>
            <person name="Belova S.E."/>
            <person name="Ravin N.V."/>
            <person name="Pankratov T.A."/>
            <person name="Rakitin A.L."/>
            <person name="Ivanova A.A."/>
            <person name="Beletsky A.V."/>
            <person name="Mardanov A.V."/>
            <person name="Sinninghe Damste J.S."/>
            <person name="Dedysh S.N."/>
        </authorList>
    </citation>
    <scope>NUCLEOTIDE SEQUENCE [LARGE SCALE GENOMIC DNA]</scope>
    <source>
        <strain evidence="4 5">SBC82</strain>
    </source>
</reference>
<evidence type="ECO:0000256" key="1">
    <source>
        <dbReference type="ARBA" id="ARBA00006484"/>
    </source>
</evidence>
<dbReference type="AlphaFoldDB" id="A0A2Z5FVH2"/>
<comment type="similarity">
    <text evidence="1">Belongs to the short-chain dehydrogenases/reductases (SDR) family.</text>
</comment>
<dbReference type="KEGG" id="abas:ACPOL_1404"/>
<dbReference type="EMBL" id="CP030840">
    <property type="protein sequence ID" value="AXC10752.1"/>
    <property type="molecule type" value="Genomic_DNA"/>
</dbReference>
<dbReference type="SMART" id="SM00822">
    <property type="entry name" value="PKS_KR"/>
    <property type="match status" value="1"/>
</dbReference>
<protein>
    <submittedName>
        <fullName evidence="4">3-oxoacyl-[acyl-carrier protein] reductase</fullName>
    </submittedName>
</protein>
<dbReference type="SUPFAM" id="SSF51735">
    <property type="entry name" value="NAD(P)-binding Rossmann-fold domains"/>
    <property type="match status" value="1"/>
</dbReference>
<dbReference type="PANTHER" id="PTHR43008">
    <property type="entry name" value="BENZIL REDUCTASE"/>
    <property type="match status" value="1"/>
</dbReference>
<evidence type="ECO:0000313" key="5">
    <source>
        <dbReference type="Proteomes" id="UP000253606"/>
    </source>
</evidence>
<sequence length="249" mass="26355">MKKLEGKIAIITGGNSGIGLATAKRYVEEGAYVYITGRRQKELDLAAERIGRNVTAVQGDVAVTADLDRLYEQVRSEQGRVDIVFANAGIGVWAPIEHVAESCFDSIFNVNVRGVFFTVQKALPLMPDGSSVILCGSSSATKGMPGLSVYIASKAALRGFARSWSAELKPRRIRVNVLTPGPTETPIFGKAGLPADQIDAMKSKVASETLTGVFADPDEIAKAAVFLASDDSTFIIGADIPVDGGHAQV</sequence>
<feature type="domain" description="Ketoreductase" evidence="3">
    <location>
        <begin position="7"/>
        <end position="185"/>
    </location>
</feature>
<dbReference type="Pfam" id="PF13561">
    <property type="entry name" value="adh_short_C2"/>
    <property type="match status" value="1"/>
</dbReference>
<dbReference type="Proteomes" id="UP000253606">
    <property type="component" value="Chromosome"/>
</dbReference>